<organism evidence="1 2">
    <name type="scientific">Nocardia cyriacigeorgica</name>
    <dbReference type="NCBI Taxonomy" id="135487"/>
    <lineage>
        <taxon>Bacteria</taxon>
        <taxon>Bacillati</taxon>
        <taxon>Actinomycetota</taxon>
        <taxon>Actinomycetes</taxon>
        <taxon>Mycobacteriales</taxon>
        <taxon>Nocardiaceae</taxon>
        <taxon>Nocardia</taxon>
    </lineage>
</organism>
<dbReference type="EMBL" id="VBUT01000010">
    <property type="protein sequence ID" value="TLF74297.1"/>
    <property type="molecule type" value="Genomic_DNA"/>
</dbReference>
<sequence length="389" mass="42867">MSTRDAIETAIRAWDRHETDRGAPAVIDFDFHPPEEGAPSPAPADRLTTLRRLCELLDETDEPALSQRVRADVAYLRALMGERLPLDTYVRATQGCPANGWPDTYVSEKGEIAREAVAAFGVTWGENTRRELAEVEGVLEPEKAPDAIRAAAAEYEPAVRRATNTTADYDLTIEAADVDAYWAYWLDGAGHRVRLRLNTRNASYTVVQARQFALHEVLGHGLQSAAIAARCATEDVPWVRLLSVHGPQQVLLEGWAQAAPLFITPDDPALVTRVRLEHYAQLVRSELHLAINAGASIEDCASRARSRIPWWTDGYVADLLTDRSTNPQLRTYMWAYVAGIDWFVNLADSASPVRDTVLFEAYRSPLTPEALQGLWPGGPMIGGPGVTSS</sequence>
<accession>A0A5R8NI76</accession>
<evidence type="ECO:0000313" key="2">
    <source>
        <dbReference type="Proteomes" id="UP000306378"/>
    </source>
</evidence>
<dbReference type="Proteomes" id="UP000306378">
    <property type="component" value="Unassembled WGS sequence"/>
</dbReference>
<evidence type="ECO:0000313" key="1">
    <source>
        <dbReference type="EMBL" id="TLF74297.1"/>
    </source>
</evidence>
<protein>
    <recommendedName>
        <fullName evidence="3">DUF885 domain-containing protein</fullName>
    </recommendedName>
</protein>
<gene>
    <name evidence="1" type="ORF">FEK34_23155</name>
</gene>
<proteinExistence type="predicted"/>
<dbReference type="RefSeq" id="WP_138450972.1">
    <property type="nucleotide sequence ID" value="NZ_VBUT01000010.1"/>
</dbReference>
<reference evidence="1 2" key="1">
    <citation type="submission" date="2019-05" db="EMBL/GenBank/DDBJ databases">
        <title>Genomes sequences of two Nocardia cyriacigeorgica environmental isolates, type strains Nocardia asteroides ATCC 19247 and Nocardia cyriacigeorgica DSM 44484.</title>
        <authorList>
            <person name="Vautrin F."/>
            <person name="Bergeron E."/>
            <person name="Dubost A."/>
            <person name="Abrouk D."/>
            <person name="Rodriguez Nava V."/>
            <person name="Pujic P."/>
        </authorList>
    </citation>
    <scope>NUCLEOTIDE SEQUENCE [LARGE SCALE GENOMIC DNA]</scope>
    <source>
        <strain evidence="1 2">EML 446</strain>
    </source>
</reference>
<dbReference type="AlphaFoldDB" id="A0A5R8NI76"/>
<name>A0A5R8NI76_9NOCA</name>
<evidence type="ECO:0008006" key="3">
    <source>
        <dbReference type="Google" id="ProtNLM"/>
    </source>
</evidence>
<comment type="caution">
    <text evidence="1">The sequence shown here is derived from an EMBL/GenBank/DDBJ whole genome shotgun (WGS) entry which is preliminary data.</text>
</comment>